<evidence type="ECO:0000256" key="2">
    <source>
        <dbReference type="SAM" id="MobiDB-lite"/>
    </source>
</evidence>
<evidence type="ECO:0000256" key="1">
    <source>
        <dbReference type="SAM" id="Coils"/>
    </source>
</evidence>
<dbReference type="InterPro" id="IPR036249">
    <property type="entry name" value="Thioredoxin-like_sf"/>
</dbReference>
<evidence type="ECO:0000313" key="7">
    <source>
        <dbReference type="Proteomes" id="UP001153712"/>
    </source>
</evidence>
<dbReference type="SUPFAM" id="SSF52833">
    <property type="entry name" value="Thioredoxin-like"/>
    <property type="match status" value="2"/>
</dbReference>
<keyword evidence="3" id="KW-0812">Transmembrane</keyword>
<dbReference type="Gene3D" id="3.40.30.10">
    <property type="entry name" value="Glutaredoxin"/>
    <property type="match status" value="2"/>
</dbReference>
<dbReference type="CDD" id="cd02961">
    <property type="entry name" value="PDI_a_family"/>
    <property type="match status" value="1"/>
</dbReference>
<reference evidence="6" key="1">
    <citation type="submission" date="2022-01" db="EMBL/GenBank/DDBJ databases">
        <authorList>
            <person name="King R."/>
        </authorList>
    </citation>
    <scope>NUCLEOTIDE SEQUENCE</scope>
</reference>
<feature type="signal peptide" evidence="4">
    <location>
        <begin position="1"/>
        <end position="18"/>
    </location>
</feature>
<gene>
    <name evidence="6" type="ORF">PHYEVI_LOCUS11693</name>
</gene>
<keyword evidence="3" id="KW-1133">Transmembrane helix</keyword>
<keyword evidence="3" id="KW-0472">Membrane</keyword>
<evidence type="ECO:0000256" key="3">
    <source>
        <dbReference type="SAM" id="Phobius"/>
    </source>
</evidence>
<dbReference type="InterPro" id="IPR013766">
    <property type="entry name" value="Thioredoxin_domain"/>
</dbReference>
<proteinExistence type="predicted"/>
<dbReference type="Proteomes" id="UP001153712">
    <property type="component" value="Chromosome 9"/>
</dbReference>
<sequence length="307" mass="35334">MKLAFVIVVFLKFLLVRGNLEVVQDDELMNLIRTEKYVVVLFSRKYCESCDNYENELISLREELVDALNAWVVKVEDSQMTRLYSQDKEPVIVFFRHGVPLLYNGPLNDELILHTLTSNKEPVSKELTDNTFEHLTQAATGATTGDWFVMFYTPDCVDCTRMQARWEAVGAKIKSRINIARVNKAGSGAATARRFEVLAIPSFILFRQGKMYRYNIQKFDVASLSDFALTWYKNVTPEKVPLPKTPFDDFVTMVAMYMKENPWLWQLGFGTFVLGLFASLITRFTRKAPAEKKKSAKKDKKEKSKTK</sequence>
<dbReference type="EMBL" id="OU900102">
    <property type="protein sequence ID" value="CAG9865458.1"/>
    <property type="molecule type" value="Genomic_DNA"/>
</dbReference>
<dbReference type="OrthoDB" id="72053at2759"/>
<dbReference type="AlphaFoldDB" id="A0A9N9U1D9"/>
<organism evidence="6 7">
    <name type="scientific">Phyllotreta striolata</name>
    <name type="common">Striped flea beetle</name>
    <name type="synonym">Crioceris striolata</name>
    <dbReference type="NCBI Taxonomy" id="444603"/>
    <lineage>
        <taxon>Eukaryota</taxon>
        <taxon>Metazoa</taxon>
        <taxon>Ecdysozoa</taxon>
        <taxon>Arthropoda</taxon>
        <taxon>Hexapoda</taxon>
        <taxon>Insecta</taxon>
        <taxon>Pterygota</taxon>
        <taxon>Neoptera</taxon>
        <taxon>Endopterygota</taxon>
        <taxon>Coleoptera</taxon>
        <taxon>Polyphaga</taxon>
        <taxon>Cucujiformia</taxon>
        <taxon>Chrysomeloidea</taxon>
        <taxon>Chrysomelidae</taxon>
        <taxon>Galerucinae</taxon>
        <taxon>Alticini</taxon>
        <taxon>Phyllotreta</taxon>
    </lineage>
</organism>
<evidence type="ECO:0000259" key="5">
    <source>
        <dbReference type="Pfam" id="PF00085"/>
    </source>
</evidence>
<keyword evidence="4" id="KW-0732">Signal</keyword>
<accession>A0A9N9U1D9</accession>
<evidence type="ECO:0000256" key="4">
    <source>
        <dbReference type="SAM" id="SignalP"/>
    </source>
</evidence>
<dbReference type="Pfam" id="PF00085">
    <property type="entry name" value="Thioredoxin"/>
    <property type="match status" value="1"/>
</dbReference>
<dbReference type="PANTHER" id="PTHR19991">
    <property type="entry name" value="L 2 01289"/>
    <property type="match status" value="1"/>
</dbReference>
<keyword evidence="7" id="KW-1185">Reference proteome</keyword>
<feature type="transmembrane region" description="Helical" evidence="3">
    <location>
        <begin position="263"/>
        <end position="284"/>
    </location>
</feature>
<feature type="chain" id="PRO_5040145786" description="Thioredoxin domain-containing protein" evidence="4">
    <location>
        <begin position="19"/>
        <end position="307"/>
    </location>
</feature>
<dbReference type="PANTHER" id="PTHR19991:SF2">
    <property type="entry name" value="GH08893P"/>
    <property type="match status" value="1"/>
</dbReference>
<name>A0A9N9U1D9_PHYSR</name>
<protein>
    <recommendedName>
        <fullName evidence="5">Thioredoxin domain-containing protein</fullName>
    </recommendedName>
</protein>
<feature type="region of interest" description="Disordered" evidence="2">
    <location>
        <begin position="287"/>
        <end position="307"/>
    </location>
</feature>
<feature type="compositionally biased region" description="Basic residues" evidence="2">
    <location>
        <begin position="294"/>
        <end position="307"/>
    </location>
</feature>
<feature type="coiled-coil region" evidence="1">
    <location>
        <begin position="43"/>
        <end position="70"/>
    </location>
</feature>
<feature type="domain" description="Thioredoxin" evidence="5">
    <location>
        <begin position="126"/>
        <end position="212"/>
    </location>
</feature>
<evidence type="ECO:0000313" key="6">
    <source>
        <dbReference type="EMBL" id="CAG9865458.1"/>
    </source>
</evidence>
<keyword evidence="1" id="KW-0175">Coiled coil</keyword>